<proteinExistence type="predicted"/>
<dbReference type="GeneID" id="34608832"/>
<feature type="region of interest" description="Disordered" evidence="1">
    <location>
        <begin position="114"/>
        <end position="158"/>
    </location>
</feature>
<keyword evidence="3" id="KW-1185">Reference proteome</keyword>
<dbReference type="RefSeq" id="XP_022577246.1">
    <property type="nucleotide sequence ID" value="XM_022722367.1"/>
</dbReference>
<dbReference type="VEuPathDB" id="FungiDB:ASPZODRAFT_1298457"/>
<dbReference type="STRING" id="1073090.A0A1L9S6E1"/>
<sequence length="369" mass="40689">MSAFFLDSPIPPKLDLAGARSQLFQTPQKTPSASTSLYRSISTSRKRTRYNDSEKYFAADSPVGGDFASPAPLVNTDYRLAGGCETTTTAHTLAHLRDTAAELDYRPNRYRETAAPLDGSVDSLTSLDVGSRKRTRRESVLPAHSLDQDYNDDYSDDEHKTGVSWPRAVINVVGKVWDFCWSGAFRGFYAGGGQGYHWEEHSSTTSTEKPRYAAAYPPVYPGGSTRYSPPGRYPDEIERNWVVVAEKGDKSASPTGSVFTKRVQPHRKNASSVSSTRRRSAVMPRLGKKGFASPGRPASPTKQPVEVTTDAQRAAAKMRRLEREEDASLARLNAQLQAMIREGREALGTRIEVDDGNDGLNDGLDWMED</sequence>
<accession>A0A1L9S6E1</accession>
<name>A0A1L9S6E1_9EURO</name>
<dbReference type="AlphaFoldDB" id="A0A1L9S6E1"/>
<protein>
    <submittedName>
        <fullName evidence="2">Uncharacterized protein</fullName>
    </submittedName>
</protein>
<dbReference type="OrthoDB" id="5138418at2759"/>
<evidence type="ECO:0000313" key="2">
    <source>
        <dbReference type="EMBL" id="OJJ42736.1"/>
    </source>
</evidence>
<gene>
    <name evidence="2" type="ORF">ASPZODRAFT_1298457</name>
</gene>
<evidence type="ECO:0000256" key="1">
    <source>
        <dbReference type="SAM" id="MobiDB-lite"/>
    </source>
</evidence>
<dbReference type="Proteomes" id="UP000184188">
    <property type="component" value="Unassembled WGS sequence"/>
</dbReference>
<organism evidence="2 3">
    <name type="scientific">Penicilliopsis zonata CBS 506.65</name>
    <dbReference type="NCBI Taxonomy" id="1073090"/>
    <lineage>
        <taxon>Eukaryota</taxon>
        <taxon>Fungi</taxon>
        <taxon>Dikarya</taxon>
        <taxon>Ascomycota</taxon>
        <taxon>Pezizomycotina</taxon>
        <taxon>Eurotiomycetes</taxon>
        <taxon>Eurotiomycetidae</taxon>
        <taxon>Eurotiales</taxon>
        <taxon>Aspergillaceae</taxon>
        <taxon>Penicilliopsis</taxon>
    </lineage>
</organism>
<evidence type="ECO:0000313" key="3">
    <source>
        <dbReference type="Proteomes" id="UP000184188"/>
    </source>
</evidence>
<dbReference type="EMBL" id="KV878357">
    <property type="protein sequence ID" value="OJJ42736.1"/>
    <property type="molecule type" value="Genomic_DNA"/>
</dbReference>
<feature type="region of interest" description="Disordered" evidence="1">
    <location>
        <begin position="248"/>
        <end position="305"/>
    </location>
</feature>
<reference evidence="3" key="1">
    <citation type="journal article" date="2017" name="Genome Biol.">
        <title>Comparative genomics reveals high biological diversity and specific adaptations in the industrially and medically important fungal genus Aspergillus.</title>
        <authorList>
            <person name="de Vries R.P."/>
            <person name="Riley R."/>
            <person name="Wiebenga A."/>
            <person name="Aguilar-Osorio G."/>
            <person name="Amillis S."/>
            <person name="Uchima C.A."/>
            <person name="Anderluh G."/>
            <person name="Asadollahi M."/>
            <person name="Askin M."/>
            <person name="Barry K."/>
            <person name="Battaglia E."/>
            <person name="Bayram O."/>
            <person name="Benocci T."/>
            <person name="Braus-Stromeyer S.A."/>
            <person name="Caldana C."/>
            <person name="Canovas D."/>
            <person name="Cerqueira G.C."/>
            <person name="Chen F."/>
            <person name="Chen W."/>
            <person name="Choi C."/>
            <person name="Clum A."/>
            <person name="Dos Santos R.A."/>
            <person name="Damasio A.R."/>
            <person name="Diallinas G."/>
            <person name="Emri T."/>
            <person name="Fekete E."/>
            <person name="Flipphi M."/>
            <person name="Freyberg S."/>
            <person name="Gallo A."/>
            <person name="Gournas C."/>
            <person name="Habgood R."/>
            <person name="Hainaut M."/>
            <person name="Harispe M.L."/>
            <person name="Henrissat B."/>
            <person name="Hilden K.S."/>
            <person name="Hope R."/>
            <person name="Hossain A."/>
            <person name="Karabika E."/>
            <person name="Karaffa L."/>
            <person name="Karanyi Z."/>
            <person name="Krasevec N."/>
            <person name="Kuo A."/>
            <person name="Kusch H."/>
            <person name="LaButti K."/>
            <person name="Lagendijk E.L."/>
            <person name="Lapidus A."/>
            <person name="Levasseur A."/>
            <person name="Lindquist E."/>
            <person name="Lipzen A."/>
            <person name="Logrieco A.F."/>
            <person name="MacCabe A."/>
            <person name="Maekelae M.R."/>
            <person name="Malavazi I."/>
            <person name="Melin P."/>
            <person name="Meyer V."/>
            <person name="Mielnichuk N."/>
            <person name="Miskei M."/>
            <person name="Molnar A.P."/>
            <person name="Mule G."/>
            <person name="Ngan C.Y."/>
            <person name="Orejas M."/>
            <person name="Orosz E."/>
            <person name="Ouedraogo J.P."/>
            <person name="Overkamp K.M."/>
            <person name="Park H.-S."/>
            <person name="Perrone G."/>
            <person name="Piumi F."/>
            <person name="Punt P.J."/>
            <person name="Ram A.F."/>
            <person name="Ramon A."/>
            <person name="Rauscher S."/>
            <person name="Record E."/>
            <person name="Riano-Pachon D.M."/>
            <person name="Robert V."/>
            <person name="Roehrig J."/>
            <person name="Ruller R."/>
            <person name="Salamov A."/>
            <person name="Salih N.S."/>
            <person name="Samson R.A."/>
            <person name="Sandor E."/>
            <person name="Sanguinetti M."/>
            <person name="Schuetze T."/>
            <person name="Sepcic K."/>
            <person name="Shelest E."/>
            <person name="Sherlock G."/>
            <person name="Sophianopoulou V."/>
            <person name="Squina F.M."/>
            <person name="Sun H."/>
            <person name="Susca A."/>
            <person name="Todd R.B."/>
            <person name="Tsang A."/>
            <person name="Unkles S.E."/>
            <person name="van de Wiele N."/>
            <person name="van Rossen-Uffink D."/>
            <person name="Oliveira J.V."/>
            <person name="Vesth T.C."/>
            <person name="Visser J."/>
            <person name="Yu J.-H."/>
            <person name="Zhou M."/>
            <person name="Andersen M.R."/>
            <person name="Archer D.B."/>
            <person name="Baker S.E."/>
            <person name="Benoit I."/>
            <person name="Brakhage A.A."/>
            <person name="Braus G.H."/>
            <person name="Fischer R."/>
            <person name="Frisvad J.C."/>
            <person name="Goldman G.H."/>
            <person name="Houbraken J."/>
            <person name="Oakley B."/>
            <person name="Pocsi I."/>
            <person name="Scazzocchio C."/>
            <person name="Seiboth B."/>
            <person name="vanKuyk P.A."/>
            <person name="Wortman J."/>
            <person name="Dyer P.S."/>
            <person name="Grigoriev I.V."/>
        </authorList>
    </citation>
    <scope>NUCLEOTIDE SEQUENCE [LARGE SCALE GENOMIC DNA]</scope>
    <source>
        <strain evidence="3">CBS 506.65</strain>
    </source>
</reference>